<sequence length="51" mass="5163">CLPDRTVGTLRGSLGCVPSSAAHCGKLAGWRNHQEGSLTPGTPSKGAHSCC</sequence>
<organism evidence="1 2">
    <name type="scientific">Saguinus oedipus</name>
    <name type="common">Cotton-top tamarin</name>
    <name type="synonym">Oedipomidas oedipus</name>
    <dbReference type="NCBI Taxonomy" id="9490"/>
    <lineage>
        <taxon>Eukaryota</taxon>
        <taxon>Metazoa</taxon>
        <taxon>Chordata</taxon>
        <taxon>Craniata</taxon>
        <taxon>Vertebrata</taxon>
        <taxon>Euteleostomi</taxon>
        <taxon>Mammalia</taxon>
        <taxon>Eutheria</taxon>
        <taxon>Euarchontoglires</taxon>
        <taxon>Primates</taxon>
        <taxon>Haplorrhini</taxon>
        <taxon>Platyrrhini</taxon>
        <taxon>Cebidae</taxon>
        <taxon>Callitrichinae</taxon>
        <taxon>Saguinus</taxon>
    </lineage>
</organism>
<dbReference type="EMBL" id="JASSZA010000012">
    <property type="protein sequence ID" value="KAK2096053.1"/>
    <property type="molecule type" value="Genomic_DNA"/>
</dbReference>
<dbReference type="Proteomes" id="UP001266305">
    <property type="component" value="Unassembled WGS sequence"/>
</dbReference>
<accession>A0ABQ9UHJ7</accession>
<evidence type="ECO:0000313" key="1">
    <source>
        <dbReference type="EMBL" id="KAK2096053.1"/>
    </source>
</evidence>
<reference evidence="1 2" key="1">
    <citation type="submission" date="2023-05" db="EMBL/GenBank/DDBJ databases">
        <title>B98-5 Cell Line De Novo Hybrid Assembly: An Optical Mapping Approach.</title>
        <authorList>
            <person name="Kananen K."/>
            <person name="Auerbach J.A."/>
            <person name="Kautto E."/>
            <person name="Blachly J.S."/>
        </authorList>
    </citation>
    <scope>NUCLEOTIDE SEQUENCE [LARGE SCALE GENOMIC DNA]</scope>
    <source>
        <strain evidence="1">B95-8</strain>
        <tissue evidence="1">Cell line</tissue>
    </source>
</reference>
<feature type="non-terminal residue" evidence="1">
    <location>
        <position position="1"/>
    </location>
</feature>
<evidence type="ECO:0000313" key="2">
    <source>
        <dbReference type="Proteomes" id="UP001266305"/>
    </source>
</evidence>
<protein>
    <submittedName>
        <fullName evidence="1">Uncharacterized protein</fullName>
    </submittedName>
</protein>
<feature type="non-terminal residue" evidence="1">
    <location>
        <position position="51"/>
    </location>
</feature>
<keyword evidence="2" id="KW-1185">Reference proteome</keyword>
<comment type="caution">
    <text evidence="1">The sequence shown here is derived from an EMBL/GenBank/DDBJ whole genome shotgun (WGS) entry which is preliminary data.</text>
</comment>
<gene>
    <name evidence="1" type="ORF">P7K49_025087</name>
</gene>
<name>A0ABQ9UHJ7_SAGOE</name>
<proteinExistence type="predicted"/>